<gene>
    <name evidence="1" type="ORF">CALK_1092</name>
</gene>
<dbReference type="STRING" id="1313304.CALK_1092"/>
<dbReference type="Proteomes" id="UP000017148">
    <property type="component" value="Unassembled WGS sequence"/>
</dbReference>
<reference evidence="1 2" key="1">
    <citation type="journal article" date="2013" name="Environ. Microbiol.">
        <title>Genome analysis of Chitinivibrio alkaliphilus gen. nov., sp. nov., a novel extremely haloalkaliphilic anaerobic chitinolytic bacterium from the candidate phylum Termite Group 3.</title>
        <authorList>
            <person name="Sorokin D.Y."/>
            <person name="Gumerov V.M."/>
            <person name="Rakitin A.L."/>
            <person name="Beletsky A.V."/>
            <person name="Damste J.S."/>
            <person name="Muyzer G."/>
            <person name="Mardanov A.V."/>
            <person name="Ravin N.V."/>
        </authorList>
    </citation>
    <scope>NUCLEOTIDE SEQUENCE [LARGE SCALE GENOMIC DNA]</scope>
    <source>
        <strain evidence="1 2">ACht1</strain>
    </source>
</reference>
<dbReference type="RefSeq" id="WP_022636578.1">
    <property type="nucleotide sequence ID" value="NZ_ASJR01000008.1"/>
</dbReference>
<protein>
    <submittedName>
        <fullName evidence="1">Uncharacterized protein</fullName>
    </submittedName>
</protein>
<proteinExistence type="predicted"/>
<accession>U7D9W0</accession>
<evidence type="ECO:0000313" key="1">
    <source>
        <dbReference type="EMBL" id="ERP31877.1"/>
    </source>
</evidence>
<dbReference type="EMBL" id="ASJR01000008">
    <property type="protein sequence ID" value="ERP31877.1"/>
    <property type="molecule type" value="Genomic_DNA"/>
</dbReference>
<keyword evidence="2" id="KW-1185">Reference proteome</keyword>
<evidence type="ECO:0000313" key="2">
    <source>
        <dbReference type="Proteomes" id="UP000017148"/>
    </source>
</evidence>
<organism evidence="1 2">
    <name type="scientific">Chitinivibrio alkaliphilus ACht1</name>
    <dbReference type="NCBI Taxonomy" id="1313304"/>
    <lineage>
        <taxon>Bacteria</taxon>
        <taxon>Pseudomonadati</taxon>
        <taxon>Fibrobacterota</taxon>
        <taxon>Chitinivibrionia</taxon>
        <taxon>Chitinivibrionales</taxon>
        <taxon>Chitinivibrionaceae</taxon>
        <taxon>Chitinivibrio</taxon>
    </lineage>
</organism>
<name>U7D9W0_9BACT</name>
<dbReference type="AlphaFoldDB" id="U7D9W0"/>
<comment type="caution">
    <text evidence="1">The sequence shown here is derived from an EMBL/GenBank/DDBJ whole genome shotgun (WGS) entry which is preliminary data.</text>
</comment>
<sequence>MIEYTVDEPQGMVRITASEKVSLRDIYGVLLEIGRCFPPWHTHVSFLTDFSSATMDISPKEIGKIWRIVGRREGERHIRHAHVAHPDEELAASVLCTIMGQHRSDFHACVFPSVSAAECWLGVWNGENQQDLSKLLW</sequence>